<feature type="transmembrane region" description="Helical" evidence="5">
    <location>
        <begin position="231"/>
        <end position="249"/>
    </location>
</feature>
<evidence type="ECO:0000256" key="2">
    <source>
        <dbReference type="ARBA" id="ARBA00022692"/>
    </source>
</evidence>
<gene>
    <name evidence="7" type="ORF">H8704_11745</name>
</gene>
<evidence type="ECO:0000259" key="6">
    <source>
        <dbReference type="Pfam" id="PF12698"/>
    </source>
</evidence>
<comment type="subcellular location">
    <subcellularLocation>
        <location evidence="1">Membrane</location>
        <topology evidence="1">Multi-pass membrane protein</topology>
    </subcellularLocation>
</comment>
<dbReference type="RefSeq" id="WP_249298384.1">
    <property type="nucleotide sequence ID" value="NZ_JACRSX010000019.1"/>
</dbReference>
<reference evidence="7 8" key="1">
    <citation type="submission" date="2020-08" db="EMBL/GenBank/DDBJ databases">
        <title>Genome public.</title>
        <authorList>
            <person name="Liu C."/>
            <person name="Sun Q."/>
        </authorList>
    </citation>
    <scope>NUCLEOTIDE SEQUENCE [LARGE SCALE GENOMIC DNA]</scope>
    <source>
        <strain evidence="7 8">NSJ-37</strain>
    </source>
</reference>
<dbReference type="EMBL" id="JACRSX010000019">
    <property type="protein sequence ID" value="MBC8563288.1"/>
    <property type="molecule type" value="Genomic_DNA"/>
</dbReference>
<dbReference type="InterPro" id="IPR052902">
    <property type="entry name" value="ABC-2_transporter"/>
</dbReference>
<evidence type="ECO:0000256" key="4">
    <source>
        <dbReference type="ARBA" id="ARBA00023136"/>
    </source>
</evidence>
<evidence type="ECO:0000256" key="3">
    <source>
        <dbReference type="ARBA" id="ARBA00022989"/>
    </source>
</evidence>
<dbReference type="PANTHER" id="PTHR43027">
    <property type="entry name" value="DOXORUBICIN RESISTANCE ABC TRANSPORTER PERMEASE PROTEIN DRRC-RELATED"/>
    <property type="match status" value="1"/>
</dbReference>
<dbReference type="PANTHER" id="PTHR43027:SF1">
    <property type="entry name" value="DOXORUBICIN RESISTANCE ABC TRANSPORTER PERMEASE PROTEIN DRRC-RELATED"/>
    <property type="match status" value="1"/>
</dbReference>
<evidence type="ECO:0000313" key="8">
    <source>
        <dbReference type="Proteomes" id="UP000606193"/>
    </source>
</evidence>
<feature type="transmembrane region" description="Helical" evidence="5">
    <location>
        <begin position="294"/>
        <end position="315"/>
    </location>
</feature>
<organism evidence="7 8">
    <name type="scientific">Jutongia huaianensis</name>
    <dbReference type="NCBI Taxonomy" id="2763668"/>
    <lineage>
        <taxon>Bacteria</taxon>
        <taxon>Bacillati</taxon>
        <taxon>Bacillota</taxon>
        <taxon>Clostridia</taxon>
        <taxon>Lachnospirales</taxon>
        <taxon>Lachnospiraceae</taxon>
        <taxon>Jutongia</taxon>
    </lineage>
</organism>
<feature type="transmembrane region" description="Helical" evidence="5">
    <location>
        <begin position="178"/>
        <end position="196"/>
    </location>
</feature>
<dbReference type="Proteomes" id="UP000606193">
    <property type="component" value="Unassembled WGS sequence"/>
</dbReference>
<feature type="transmembrane region" description="Helical" evidence="5">
    <location>
        <begin position="17"/>
        <end position="36"/>
    </location>
</feature>
<protein>
    <submittedName>
        <fullName evidence="7">ABC transporter permease</fullName>
    </submittedName>
</protein>
<dbReference type="Pfam" id="PF12698">
    <property type="entry name" value="ABC2_membrane_3"/>
    <property type="match status" value="1"/>
</dbReference>
<feature type="transmembrane region" description="Helical" evidence="5">
    <location>
        <begin position="261"/>
        <end position="282"/>
    </location>
</feature>
<evidence type="ECO:0000313" key="7">
    <source>
        <dbReference type="EMBL" id="MBC8563288.1"/>
    </source>
</evidence>
<keyword evidence="2 5" id="KW-0812">Transmembrane</keyword>
<comment type="caution">
    <text evidence="7">The sequence shown here is derived from an EMBL/GenBank/DDBJ whole genome shotgun (WGS) entry which is preliminary data.</text>
</comment>
<evidence type="ECO:0000256" key="5">
    <source>
        <dbReference type="SAM" id="Phobius"/>
    </source>
</evidence>
<keyword evidence="8" id="KW-1185">Reference proteome</keyword>
<name>A0ABR7N5L3_9FIRM</name>
<feature type="transmembrane region" description="Helical" evidence="5">
    <location>
        <begin position="347"/>
        <end position="367"/>
    </location>
</feature>
<sequence>MIHIKYRMKTMLRQKTLIFWSLAFPLILGMLFYFMFSGINDLEQFQKVPVGVVKGDALPEEFVTMLKAVKTEDEIPLFQVKIYDDQTGAEKALQSEKIYGIIQAKDDLSLTVKSSDHYSSLIKTFLDQYRENTALITDMAEKHPDQVSAFVMDMAAGTQAKIAEIPLKGTDKDPYAQYFYALIAMTCLIGTMVGMYNGNDIQADLTAVGARRNVAPTPKLRQVLYDFTATYILYCIIVAVVIGACVFVYDQDFGQNAGLVLLGGWIGSFTALAIGEVIAVFIKGPVQKKEGICVAVFMISSFLAGLQWGDITFIIEKKCPVVNRINPGTLIVNGFKSLSVYGDSHRYMVNMVTLALIGIICVIISVWKLRRVRYESI</sequence>
<feature type="domain" description="ABC-2 type transporter transmembrane" evidence="6">
    <location>
        <begin position="15"/>
        <end position="367"/>
    </location>
</feature>
<keyword evidence="3 5" id="KW-1133">Transmembrane helix</keyword>
<accession>A0ABR7N5L3</accession>
<keyword evidence="4 5" id="KW-0472">Membrane</keyword>
<evidence type="ECO:0000256" key="1">
    <source>
        <dbReference type="ARBA" id="ARBA00004141"/>
    </source>
</evidence>
<dbReference type="InterPro" id="IPR013525">
    <property type="entry name" value="ABC2_TM"/>
</dbReference>
<proteinExistence type="predicted"/>